<organism evidence="1">
    <name type="scientific">Streptomyces sp. SID12501</name>
    <dbReference type="NCBI Taxonomy" id="2706042"/>
    <lineage>
        <taxon>Bacteria</taxon>
        <taxon>Bacillati</taxon>
        <taxon>Actinomycetota</taxon>
        <taxon>Actinomycetes</taxon>
        <taxon>Kitasatosporales</taxon>
        <taxon>Streptomycetaceae</taxon>
        <taxon>Streptomyces</taxon>
    </lineage>
</organism>
<dbReference type="RefSeq" id="WP_164318603.1">
    <property type="nucleotide sequence ID" value="NZ_JAAGLU010000025.1"/>
</dbReference>
<protein>
    <submittedName>
        <fullName evidence="1">Uncharacterized protein</fullName>
    </submittedName>
</protein>
<accession>A0A6B3BYP7</accession>
<name>A0A6B3BYP7_9ACTN</name>
<sequence>MTSRPPRPPLYPSYEEYRPPAPTDGCEACQELAARRSNAQAAFDHSAVSDANVRLRAHLLDAHSGT</sequence>
<gene>
    <name evidence="1" type="ORF">G3I71_27945</name>
</gene>
<comment type="caution">
    <text evidence="1">The sequence shown here is derived from an EMBL/GenBank/DDBJ whole genome shotgun (WGS) entry which is preliminary data.</text>
</comment>
<reference evidence="1" key="1">
    <citation type="submission" date="2020-01" db="EMBL/GenBank/DDBJ databases">
        <title>Insect and environment-associated Actinomycetes.</title>
        <authorList>
            <person name="Currrie C."/>
            <person name="Chevrette M."/>
            <person name="Carlson C."/>
            <person name="Stubbendieck R."/>
            <person name="Wendt-Pienkowski E."/>
        </authorList>
    </citation>
    <scope>NUCLEOTIDE SEQUENCE</scope>
    <source>
        <strain evidence="1">SID12501</strain>
    </source>
</reference>
<proteinExistence type="predicted"/>
<dbReference type="AlphaFoldDB" id="A0A6B3BYP7"/>
<dbReference type="EMBL" id="JAAGLU010000025">
    <property type="protein sequence ID" value="NEC89563.1"/>
    <property type="molecule type" value="Genomic_DNA"/>
</dbReference>
<evidence type="ECO:0000313" key="1">
    <source>
        <dbReference type="EMBL" id="NEC89563.1"/>
    </source>
</evidence>